<keyword evidence="1" id="KW-0805">Transcription regulation</keyword>
<evidence type="ECO:0000259" key="4">
    <source>
        <dbReference type="PROSITE" id="PS51118"/>
    </source>
</evidence>
<dbReference type="Gene3D" id="1.10.10.10">
    <property type="entry name" value="Winged helix-like DNA-binding domain superfamily/Winged helix DNA-binding domain"/>
    <property type="match status" value="1"/>
</dbReference>
<accession>A0A2T9X330</accession>
<proteinExistence type="predicted"/>
<keyword evidence="3" id="KW-0804">Transcription</keyword>
<dbReference type="InterPro" id="IPR036388">
    <property type="entry name" value="WH-like_DNA-bd_sf"/>
</dbReference>
<evidence type="ECO:0000256" key="2">
    <source>
        <dbReference type="ARBA" id="ARBA00023125"/>
    </source>
</evidence>
<protein>
    <submittedName>
        <fullName evidence="5">Transcriptional regulator</fullName>
    </submittedName>
</protein>
<dbReference type="Pfam" id="PF01638">
    <property type="entry name" value="HxlR"/>
    <property type="match status" value="1"/>
</dbReference>
<dbReference type="PANTHER" id="PTHR33204">
    <property type="entry name" value="TRANSCRIPTIONAL REGULATOR, MARR FAMILY"/>
    <property type="match status" value="1"/>
</dbReference>
<dbReference type="SUPFAM" id="SSF46785">
    <property type="entry name" value="Winged helix' DNA-binding domain"/>
    <property type="match status" value="1"/>
</dbReference>
<evidence type="ECO:0000313" key="6">
    <source>
        <dbReference type="Proteomes" id="UP000245638"/>
    </source>
</evidence>
<evidence type="ECO:0000256" key="1">
    <source>
        <dbReference type="ARBA" id="ARBA00023015"/>
    </source>
</evidence>
<keyword evidence="2" id="KW-0238">DNA-binding</keyword>
<dbReference type="PROSITE" id="PS51118">
    <property type="entry name" value="HTH_HXLR"/>
    <property type="match status" value="1"/>
</dbReference>
<reference evidence="5 6" key="1">
    <citation type="journal article" date="2015" name="Appl. Environ. Microbiol.">
        <title>Nanoarchaeota, Their Sulfolobales Host, and Nanoarchaeota Virus Distribution across Yellowstone National Park Hot Springs.</title>
        <authorList>
            <person name="Munson-McGee J.H."/>
            <person name="Field E.K."/>
            <person name="Bateson M."/>
            <person name="Rooney C."/>
            <person name="Stepanauskas R."/>
            <person name="Young M.J."/>
        </authorList>
    </citation>
    <scope>NUCLEOTIDE SEQUENCE [LARGE SCALE GENOMIC DNA]</scope>
    <source>
        <strain evidence="5">SCGC AC-742_N10</strain>
    </source>
</reference>
<comment type="caution">
    <text evidence="5">The sequence shown here is derived from an EMBL/GenBank/DDBJ whole genome shotgun (WGS) entry which is preliminary data.</text>
</comment>
<sequence>MTGCCIRDEQDLCMEYSPKIYQLITRKYTLAILLLLDKYDKMRFNEIMRKIDGITQRILSMRLKELEKAYLIRREVDKDRKAVMYSITTQGKAVKNAMLMLLQLTNLLSPTSSEKDYFC</sequence>
<name>A0A2T9X330_9CREN</name>
<gene>
    <name evidence="5" type="ORF">DDW13_07105</name>
</gene>
<dbReference type="InterPro" id="IPR011991">
    <property type="entry name" value="ArsR-like_HTH"/>
</dbReference>
<dbReference type="Proteomes" id="UP000245638">
    <property type="component" value="Unassembled WGS sequence"/>
</dbReference>
<feature type="domain" description="HTH hxlR-type" evidence="4">
    <location>
        <begin position="13"/>
        <end position="113"/>
    </location>
</feature>
<dbReference type="EMBL" id="QEFD01000207">
    <property type="protein sequence ID" value="PVU74497.1"/>
    <property type="molecule type" value="Genomic_DNA"/>
</dbReference>
<dbReference type="InterPro" id="IPR002577">
    <property type="entry name" value="HTH_HxlR"/>
</dbReference>
<evidence type="ECO:0000256" key="3">
    <source>
        <dbReference type="ARBA" id="ARBA00023163"/>
    </source>
</evidence>
<evidence type="ECO:0000313" key="5">
    <source>
        <dbReference type="EMBL" id="PVU74497.1"/>
    </source>
</evidence>
<dbReference type="CDD" id="cd00090">
    <property type="entry name" value="HTH_ARSR"/>
    <property type="match status" value="1"/>
</dbReference>
<dbReference type="GO" id="GO:0003677">
    <property type="term" value="F:DNA binding"/>
    <property type="evidence" value="ECO:0007669"/>
    <property type="project" value="UniProtKB-KW"/>
</dbReference>
<dbReference type="InterPro" id="IPR036390">
    <property type="entry name" value="WH_DNA-bd_sf"/>
</dbReference>
<dbReference type="AlphaFoldDB" id="A0A2T9X330"/>
<organism evidence="5 6">
    <name type="scientific">Acidianus hospitalis</name>
    <dbReference type="NCBI Taxonomy" id="563177"/>
    <lineage>
        <taxon>Archaea</taxon>
        <taxon>Thermoproteota</taxon>
        <taxon>Thermoprotei</taxon>
        <taxon>Sulfolobales</taxon>
        <taxon>Sulfolobaceae</taxon>
        <taxon>Acidianus</taxon>
    </lineage>
</organism>